<accession>A0A183FWC2</accession>
<evidence type="ECO:0000313" key="2">
    <source>
        <dbReference type="Proteomes" id="UP000050761"/>
    </source>
</evidence>
<keyword evidence="1" id="KW-0812">Transmembrane</keyword>
<keyword evidence="2" id="KW-1185">Reference proteome</keyword>
<dbReference type="AlphaFoldDB" id="A0A183FWC2"/>
<evidence type="ECO:0000256" key="1">
    <source>
        <dbReference type="SAM" id="Phobius"/>
    </source>
</evidence>
<proteinExistence type="predicted"/>
<dbReference type="WBParaSite" id="HPBE_0001272001-mRNA-1">
    <property type="protein sequence ID" value="HPBE_0001272001-mRNA-1"/>
    <property type="gene ID" value="HPBE_0001272001"/>
</dbReference>
<evidence type="ECO:0000313" key="3">
    <source>
        <dbReference type="WBParaSite" id="HPBE_0001272001-mRNA-1"/>
    </source>
</evidence>
<protein>
    <submittedName>
        <fullName evidence="3">Recep_L_domain domain-containing protein</fullName>
    </submittedName>
</protein>
<reference evidence="3" key="1">
    <citation type="submission" date="2019-09" db="UniProtKB">
        <authorList>
            <consortium name="WormBaseParasite"/>
        </authorList>
    </citation>
    <scope>IDENTIFICATION</scope>
</reference>
<keyword evidence="1" id="KW-0472">Membrane</keyword>
<keyword evidence="1" id="KW-1133">Transmembrane helix</keyword>
<dbReference type="Proteomes" id="UP000050761">
    <property type="component" value="Unassembled WGS sequence"/>
</dbReference>
<sequence length="133" mass="14881">LILKNWAEPALLISGNSVLKEVQLIGLKKVRSKASPAVVIENNPKLVGDVEEWYEIAGGANRTRVLFAEVEGTEQADKKPLVFIVLVVVVMMALALTVYWFGWGTRWRRFSGLHEGHTITKAPKKGSKRRTKK</sequence>
<name>A0A183FWC2_HELPZ</name>
<feature type="transmembrane region" description="Helical" evidence="1">
    <location>
        <begin position="81"/>
        <end position="101"/>
    </location>
</feature>
<organism evidence="2 3">
    <name type="scientific">Heligmosomoides polygyrus</name>
    <name type="common">Parasitic roundworm</name>
    <dbReference type="NCBI Taxonomy" id="6339"/>
    <lineage>
        <taxon>Eukaryota</taxon>
        <taxon>Metazoa</taxon>
        <taxon>Ecdysozoa</taxon>
        <taxon>Nematoda</taxon>
        <taxon>Chromadorea</taxon>
        <taxon>Rhabditida</taxon>
        <taxon>Rhabditina</taxon>
        <taxon>Rhabditomorpha</taxon>
        <taxon>Strongyloidea</taxon>
        <taxon>Heligmosomidae</taxon>
        <taxon>Heligmosomoides</taxon>
    </lineage>
</organism>